<keyword evidence="4" id="KW-1185">Reference proteome</keyword>
<organism evidence="3 4">
    <name type="scientific">Bodo saltans</name>
    <name type="common">Flagellated protozoan</name>
    <dbReference type="NCBI Taxonomy" id="75058"/>
    <lineage>
        <taxon>Eukaryota</taxon>
        <taxon>Discoba</taxon>
        <taxon>Euglenozoa</taxon>
        <taxon>Kinetoplastea</taxon>
        <taxon>Metakinetoplastina</taxon>
        <taxon>Eubodonida</taxon>
        <taxon>Bodonidae</taxon>
        <taxon>Bodo</taxon>
    </lineage>
</organism>
<dbReference type="EMBL" id="CYKH01001751">
    <property type="protein sequence ID" value="CUG89605.1"/>
    <property type="molecule type" value="Genomic_DNA"/>
</dbReference>
<evidence type="ECO:0000313" key="4">
    <source>
        <dbReference type="Proteomes" id="UP000051952"/>
    </source>
</evidence>
<dbReference type="Proteomes" id="UP000051952">
    <property type="component" value="Unassembled WGS sequence"/>
</dbReference>
<feature type="transmembrane region" description="Helical" evidence="2">
    <location>
        <begin position="204"/>
        <end position="222"/>
    </location>
</feature>
<feature type="transmembrane region" description="Helical" evidence="2">
    <location>
        <begin position="365"/>
        <end position="382"/>
    </location>
</feature>
<evidence type="ECO:0000256" key="1">
    <source>
        <dbReference type="SAM" id="MobiDB-lite"/>
    </source>
</evidence>
<feature type="region of interest" description="Disordered" evidence="1">
    <location>
        <begin position="143"/>
        <end position="164"/>
    </location>
</feature>
<accession>A0A0S4JI63</accession>
<evidence type="ECO:0000256" key="2">
    <source>
        <dbReference type="SAM" id="Phobius"/>
    </source>
</evidence>
<protein>
    <submittedName>
        <fullName evidence="3">Transmembrane protein, putative</fullName>
    </submittedName>
</protein>
<dbReference type="VEuPathDB" id="TriTrypDB:BSAL_22300"/>
<sequence>MNRAAAEPLLARSFDPTAMKLYENTKMISMVEMPSSSNTGSYYHPDLMGNSDSTLGLSENYSSSSRTCASGLPQTQTMLIANIAPLNPAAKMMAAASRVQQGDTVVKFSNSYFQHMKSVTVAANLPGILPKANEVVHPYGPSLDFSRQHHSGKENEGEGGGSHEFTSTTHKHYLFHRVSQIMRGFDLVFSKNLKLSDNDRKNHLIFYALALLSLTTNIVAIFTSVEASDAQSCNIIIPSGTDDCCRCVCDVKNSWCVTIPNMYGNVSGPNGGSDLIPLNVFGNYYSGANSVESTAEARKLGAAAVYVLSLLFTLVQLSVARVRGNWYMLLCACLVLVLQAARNLYLHLPVHDWNNFAIVLRPLDVIVLSADGISLLSALLATTRLRSLRPVFYTTQFHHFGQLTTHQTTLRYYNIMFATSLLDWQTSSLLHFQLAILASNNVQMLACMGVLYVCDVLSSYVGYTYIRYERYWDTVVALVSKVMLTLSWIAIATYVVWCYDIFRARALFLRATLLSSQFLGVDAADAQAYLLGHCGIAPVVSGSGDMIVMFAIMTTAFFVRVISIFYAALLLADFGKEIINSLFFDVVAIQQRRGLHVDDAQDTLDVRKVRR</sequence>
<keyword evidence="2" id="KW-1133">Transmembrane helix</keyword>
<feature type="transmembrane region" description="Helical" evidence="2">
    <location>
        <begin position="326"/>
        <end position="345"/>
    </location>
</feature>
<feature type="transmembrane region" description="Helical" evidence="2">
    <location>
        <begin position="300"/>
        <end position="319"/>
    </location>
</feature>
<dbReference type="AlphaFoldDB" id="A0A0S4JI63"/>
<name>A0A0S4JI63_BODSA</name>
<reference evidence="4" key="1">
    <citation type="submission" date="2015-09" db="EMBL/GenBank/DDBJ databases">
        <authorList>
            <consortium name="Pathogen Informatics"/>
        </authorList>
    </citation>
    <scope>NUCLEOTIDE SEQUENCE [LARGE SCALE GENOMIC DNA]</scope>
    <source>
        <strain evidence="4">Lake Konstanz</strain>
    </source>
</reference>
<proteinExistence type="predicted"/>
<feature type="transmembrane region" description="Helical" evidence="2">
    <location>
        <begin position="475"/>
        <end position="497"/>
    </location>
</feature>
<gene>
    <name evidence="3" type="ORF">BSAL_22300</name>
</gene>
<keyword evidence="2 3" id="KW-0812">Transmembrane</keyword>
<evidence type="ECO:0000313" key="3">
    <source>
        <dbReference type="EMBL" id="CUG89605.1"/>
    </source>
</evidence>
<feature type="transmembrane region" description="Helical" evidence="2">
    <location>
        <begin position="547"/>
        <end position="572"/>
    </location>
</feature>
<keyword evidence="2" id="KW-0472">Membrane</keyword>